<proteinExistence type="predicted"/>
<evidence type="ECO:0008006" key="4">
    <source>
        <dbReference type="Google" id="ProtNLM"/>
    </source>
</evidence>
<keyword evidence="1" id="KW-0812">Transmembrane</keyword>
<dbReference type="EMBL" id="JADLZT010000001">
    <property type="protein sequence ID" value="MBF6022812.1"/>
    <property type="molecule type" value="Genomic_DNA"/>
</dbReference>
<dbReference type="Proteomes" id="UP001429984">
    <property type="component" value="Unassembled WGS sequence"/>
</dbReference>
<evidence type="ECO:0000256" key="1">
    <source>
        <dbReference type="SAM" id="Phobius"/>
    </source>
</evidence>
<keyword evidence="1" id="KW-0472">Membrane</keyword>
<keyword evidence="3" id="KW-1185">Reference proteome</keyword>
<comment type="caution">
    <text evidence="2">The sequence shown here is derived from an EMBL/GenBank/DDBJ whole genome shotgun (WGS) entry which is preliminary data.</text>
</comment>
<gene>
    <name evidence="2" type="ORF">IU514_02105</name>
</gene>
<protein>
    <recommendedName>
        <fullName evidence="4">AsmA family protein</fullName>
    </recommendedName>
</protein>
<evidence type="ECO:0000313" key="2">
    <source>
        <dbReference type="EMBL" id="MBF6022812.1"/>
    </source>
</evidence>
<reference evidence="2 3" key="1">
    <citation type="submission" date="2020-11" db="EMBL/GenBank/DDBJ databases">
        <title>Draft Genome Sequence and Secondary Metabolite Biosynthetic Potential of the Lysobacter niastensis Type strain DSM 18481.</title>
        <authorList>
            <person name="Turrini P."/>
            <person name="Artuso I."/>
            <person name="Tescari M."/>
            <person name="Lugli G.A."/>
            <person name="Frangipani E."/>
            <person name="Ventura M."/>
            <person name="Visca P."/>
        </authorList>
    </citation>
    <scope>NUCLEOTIDE SEQUENCE [LARGE SCALE GENOMIC DNA]</scope>
    <source>
        <strain evidence="2 3">DSM 18481</strain>
    </source>
</reference>
<sequence length="423" mass="44945">MPAPDTTPPPQNRNRRAVWIALAIGMLLAVFALRWVSQPSQVAGLILHQAGQALGLEITASGASEYRLRGTPMLALRDVVARQPGAAAALLSAERIHLELPWSTIRARGADLTIKRIELDAPQLDLTALQRWLATRPPSETRIPTLTGGLHVVRGRVIGDGWSVDAFDFDLPSLHPQRPASAHASGRMTSGSTRVPFDLDVALTRPAAGAGLGLSGDVSVESAPWTLPMEATVSGRLHDGEDGIGLDRLRLGVEARYRNGDTDLPFVFGLAGKLRVRDGVAGLSPLGVAVRGQGPVPKLDAHGQLVLGDALSTQLQGAIANWPATWPALPPPIGQSSSSLPFDLRYHGRTDLSDVAALRLSRDATVFDGRFRLPQMLDWIDADAQGSPLPPLAGRLTTPKLEISGVTLEGVDIEFGDDTPATP</sequence>
<name>A0ABS0B2U7_9GAMM</name>
<feature type="transmembrane region" description="Helical" evidence="1">
    <location>
        <begin position="17"/>
        <end position="36"/>
    </location>
</feature>
<accession>A0ABS0B2U7</accession>
<keyword evidence="1" id="KW-1133">Transmembrane helix</keyword>
<evidence type="ECO:0000313" key="3">
    <source>
        <dbReference type="Proteomes" id="UP001429984"/>
    </source>
</evidence>
<organism evidence="2 3">
    <name type="scientific">Lysobacter niastensis</name>
    <dbReference type="NCBI Taxonomy" id="380629"/>
    <lineage>
        <taxon>Bacteria</taxon>
        <taxon>Pseudomonadati</taxon>
        <taxon>Pseudomonadota</taxon>
        <taxon>Gammaproteobacteria</taxon>
        <taxon>Lysobacterales</taxon>
        <taxon>Lysobacteraceae</taxon>
        <taxon>Lysobacter</taxon>
    </lineage>
</organism>